<keyword evidence="3" id="KW-1185">Reference proteome</keyword>
<gene>
    <name evidence="2" type="ORF">ACFQMN_11225</name>
</gene>
<dbReference type="EMBL" id="JBHTBY010000009">
    <property type="protein sequence ID" value="MFC7321456.1"/>
    <property type="molecule type" value="Genomic_DNA"/>
</dbReference>
<keyword evidence="1" id="KW-0472">Membrane</keyword>
<keyword evidence="1" id="KW-0812">Transmembrane</keyword>
<proteinExistence type="predicted"/>
<evidence type="ECO:0000313" key="2">
    <source>
        <dbReference type="EMBL" id="MFC7321456.1"/>
    </source>
</evidence>
<evidence type="ECO:0000256" key="1">
    <source>
        <dbReference type="SAM" id="Phobius"/>
    </source>
</evidence>
<keyword evidence="1" id="KW-1133">Transmembrane helix</keyword>
<dbReference type="RefSeq" id="WP_289216718.1">
    <property type="nucleotide sequence ID" value="NZ_JAPVRC010000007.1"/>
</dbReference>
<comment type="caution">
    <text evidence="2">The sequence shown here is derived from an EMBL/GenBank/DDBJ whole genome shotgun (WGS) entry which is preliminary data.</text>
</comment>
<sequence>MRKPTKYSLILTALILIASISVAIFFSAGNTGLALILVPIIATFSLAGIILAAREIYMAQSRRDKLINIPCLFIHLTVFILPIIFMYLLENGSG</sequence>
<organism evidence="2 3">
    <name type="scientific">Halobacillus campisalis</name>
    <dbReference type="NCBI Taxonomy" id="435909"/>
    <lineage>
        <taxon>Bacteria</taxon>
        <taxon>Bacillati</taxon>
        <taxon>Bacillota</taxon>
        <taxon>Bacilli</taxon>
        <taxon>Bacillales</taxon>
        <taxon>Bacillaceae</taxon>
        <taxon>Halobacillus</taxon>
    </lineage>
</organism>
<accession>A0ABW2K5K6</accession>
<feature type="transmembrane region" description="Helical" evidence="1">
    <location>
        <begin position="32"/>
        <end position="54"/>
    </location>
</feature>
<protein>
    <submittedName>
        <fullName evidence="2">Uncharacterized protein</fullName>
    </submittedName>
</protein>
<evidence type="ECO:0000313" key="3">
    <source>
        <dbReference type="Proteomes" id="UP001596494"/>
    </source>
</evidence>
<dbReference type="Proteomes" id="UP001596494">
    <property type="component" value="Unassembled WGS sequence"/>
</dbReference>
<name>A0ABW2K5K6_9BACI</name>
<feature type="transmembrane region" description="Helical" evidence="1">
    <location>
        <begin position="66"/>
        <end position="89"/>
    </location>
</feature>
<feature type="transmembrane region" description="Helical" evidence="1">
    <location>
        <begin position="7"/>
        <end position="26"/>
    </location>
</feature>
<reference evidence="3" key="1">
    <citation type="journal article" date="2019" name="Int. J. Syst. Evol. Microbiol.">
        <title>The Global Catalogue of Microorganisms (GCM) 10K type strain sequencing project: providing services to taxonomists for standard genome sequencing and annotation.</title>
        <authorList>
            <consortium name="The Broad Institute Genomics Platform"/>
            <consortium name="The Broad Institute Genome Sequencing Center for Infectious Disease"/>
            <person name="Wu L."/>
            <person name="Ma J."/>
        </authorList>
    </citation>
    <scope>NUCLEOTIDE SEQUENCE [LARGE SCALE GENOMIC DNA]</scope>
    <source>
        <strain evidence="3">CCUG 73951</strain>
    </source>
</reference>